<evidence type="ECO:0000313" key="3">
    <source>
        <dbReference type="Proteomes" id="UP001549366"/>
    </source>
</evidence>
<sequence>MTLTAFLLILVSSFLHALWNYRGKKFSPSPAAFMVTSFLVFSVASPILVWRHDILSVITPETWLLLALSSVCQGIYYTGLGIGYQKGDMSIMYPLSRAMPVLLVPPMVAMAGTGAALSNQAIVGMMLVVAGGLLLPLSSFQRDAIKRYQKHIVFWAFLAALGTAGYSVIDDHAMSLIRQELDIPGKPYWVAIIYIILQMGGTGLSLFLLVSCWPAQRRQVKGLLQDNTRLLFSLLFKNGLFIALTYILALSAMAFVDNVSYVVALRQASIPIGVLMGVFWLHESAPAPKCCGVVLLVLGLVMISF</sequence>
<dbReference type="Proteomes" id="UP001549366">
    <property type="component" value="Unassembled WGS sequence"/>
</dbReference>
<dbReference type="EMBL" id="JBEWTB010000002">
    <property type="protein sequence ID" value="MET4756573.1"/>
    <property type="molecule type" value="Genomic_DNA"/>
</dbReference>
<reference evidence="2 3" key="1">
    <citation type="submission" date="2024-06" db="EMBL/GenBank/DDBJ databases">
        <title>Genomic Encyclopedia of Type Strains, Phase V (KMG-V): Genome sequencing to study the core and pangenomes of soil and plant-associated prokaryotes.</title>
        <authorList>
            <person name="Whitman W."/>
        </authorList>
    </citation>
    <scope>NUCLEOTIDE SEQUENCE [LARGE SCALE GENOMIC DNA]</scope>
    <source>
        <strain evidence="2 3">NE40</strain>
    </source>
</reference>
<feature type="transmembrane region" description="Helical" evidence="1">
    <location>
        <begin position="261"/>
        <end position="280"/>
    </location>
</feature>
<keyword evidence="3" id="KW-1185">Reference proteome</keyword>
<keyword evidence="1" id="KW-0812">Transmembrane</keyword>
<protein>
    <submittedName>
        <fullName evidence="2">Membrane protein</fullName>
    </submittedName>
</protein>
<proteinExistence type="predicted"/>
<feature type="transmembrane region" description="Helical" evidence="1">
    <location>
        <begin position="189"/>
        <end position="213"/>
    </location>
</feature>
<organism evidence="2 3">
    <name type="scientific">Endozoicomonas lisbonensis</name>
    <dbReference type="NCBI Taxonomy" id="3120522"/>
    <lineage>
        <taxon>Bacteria</taxon>
        <taxon>Pseudomonadati</taxon>
        <taxon>Pseudomonadota</taxon>
        <taxon>Gammaproteobacteria</taxon>
        <taxon>Oceanospirillales</taxon>
        <taxon>Endozoicomonadaceae</taxon>
        <taxon>Endozoicomonas</taxon>
    </lineage>
</organism>
<accession>A0ABV2SFN0</accession>
<feature type="transmembrane region" description="Helical" evidence="1">
    <location>
        <begin position="121"/>
        <end position="140"/>
    </location>
</feature>
<comment type="caution">
    <text evidence="2">The sequence shown here is derived from an EMBL/GenBank/DDBJ whole genome shotgun (WGS) entry which is preliminary data.</text>
</comment>
<feature type="transmembrane region" description="Helical" evidence="1">
    <location>
        <begin position="31"/>
        <end position="50"/>
    </location>
</feature>
<evidence type="ECO:0000256" key="1">
    <source>
        <dbReference type="SAM" id="Phobius"/>
    </source>
</evidence>
<keyword evidence="1" id="KW-0472">Membrane</keyword>
<feature type="transmembrane region" description="Helical" evidence="1">
    <location>
        <begin position="152"/>
        <end position="169"/>
    </location>
</feature>
<keyword evidence="1" id="KW-1133">Transmembrane helix</keyword>
<gene>
    <name evidence="2" type="ORF">V5J35_001765</name>
</gene>
<feature type="transmembrane region" description="Helical" evidence="1">
    <location>
        <begin position="62"/>
        <end position="84"/>
    </location>
</feature>
<name>A0ABV2SFN0_9GAMM</name>
<dbReference type="RefSeq" id="WP_354010905.1">
    <property type="nucleotide sequence ID" value="NZ_JBEWTA010000001.1"/>
</dbReference>
<feature type="transmembrane region" description="Helical" evidence="1">
    <location>
        <begin position="234"/>
        <end position="255"/>
    </location>
</feature>
<evidence type="ECO:0000313" key="2">
    <source>
        <dbReference type="EMBL" id="MET4756573.1"/>
    </source>
</evidence>